<feature type="compositionally biased region" description="Basic and acidic residues" evidence="2">
    <location>
        <begin position="73"/>
        <end position="117"/>
    </location>
</feature>
<gene>
    <name evidence="4" type="ORF">AAL_08305</name>
</gene>
<evidence type="ECO:0000256" key="2">
    <source>
        <dbReference type="SAM" id="MobiDB-lite"/>
    </source>
</evidence>
<feature type="compositionally biased region" description="Basic residues" evidence="2">
    <location>
        <begin position="159"/>
        <end position="176"/>
    </location>
</feature>
<evidence type="ECO:0000313" key="4">
    <source>
        <dbReference type="EMBL" id="KZZ87802.1"/>
    </source>
</evidence>
<keyword evidence="1" id="KW-0378">Hydrolase</keyword>
<feature type="region of interest" description="Disordered" evidence="2">
    <location>
        <begin position="69"/>
        <end position="176"/>
    </location>
</feature>
<dbReference type="OrthoDB" id="4941550at2759"/>
<dbReference type="Gene3D" id="3.90.190.10">
    <property type="entry name" value="Protein tyrosine phosphatase superfamily"/>
    <property type="match status" value="1"/>
</dbReference>
<dbReference type="InterPro" id="IPR029021">
    <property type="entry name" value="Prot-tyrosine_phosphatase-like"/>
</dbReference>
<comment type="caution">
    <text evidence="4">The sequence shown here is derived from an EMBL/GenBank/DDBJ whole genome shotgun (WGS) entry which is preliminary data.</text>
</comment>
<feature type="compositionally biased region" description="Basic and acidic residues" evidence="2">
    <location>
        <begin position="146"/>
        <end position="158"/>
    </location>
</feature>
<dbReference type="Proteomes" id="UP000078544">
    <property type="component" value="Unassembled WGS sequence"/>
</dbReference>
<keyword evidence="5" id="KW-1185">Reference proteome</keyword>
<name>A0A162IE85_9HYPO</name>
<reference evidence="4 5" key="1">
    <citation type="journal article" date="2016" name="Genome Biol. Evol.">
        <title>Divergent and convergent evolution of fungal pathogenicity.</title>
        <authorList>
            <person name="Shang Y."/>
            <person name="Xiao G."/>
            <person name="Zheng P."/>
            <person name="Cen K."/>
            <person name="Zhan S."/>
            <person name="Wang C."/>
        </authorList>
    </citation>
    <scope>NUCLEOTIDE SEQUENCE [LARGE SCALE GENOMIC DNA]</scope>
    <source>
        <strain evidence="4 5">RCEF 2490</strain>
    </source>
</reference>
<feature type="domain" description="Swiss Army Knife protein DSP-PTPase phosphatase" evidence="3">
    <location>
        <begin position="11"/>
        <end position="92"/>
    </location>
</feature>
<dbReference type="EMBL" id="AZGY01000034">
    <property type="protein sequence ID" value="KZZ87802.1"/>
    <property type="molecule type" value="Genomic_DNA"/>
</dbReference>
<sequence>MDKIKQDLQKAGITRTALVVGNYKAPRQAQFQKASQAYNDHGRKALVWCGYGEGRTGTIFSAVQMFTEHKRRSPEGVTREDYDANKVEKVERRNALDNLQEKLKKSRDPKPTLKDKLPSFFKRGKDNTNTAPSGSADHANKVPLEGGDKDIQNALDRRQKTRRSRIPPKRRGRTKR</sequence>
<dbReference type="Pfam" id="PF22784">
    <property type="entry name" value="PTP-SAK"/>
    <property type="match status" value="1"/>
</dbReference>
<organism evidence="4 5">
    <name type="scientific">Moelleriella libera RCEF 2490</name>
    <dbReference type="NCBI Taxonomy" id="1081109"/>
    <lineage>
        <taxon>Eukaryota</taxon>
        <taxon>Fungi</taxon>
        <taxon>Dikarya</taxon>
        <taxon>Ascomycota</taxon>
        <taxon>Pezizomycotina</taxon>
        <taxon>Sordariomycetes</taxon>
        <taxon>Hypocreomycetidae</taxon>
        <taxon>Hypocreales</taxon>
        <taxon>Clavicipitaceae</taxon>
        <taxon>Moelleriella</taxon>
    </lineage>
</organism>
<dbReference type="STRING" id="1081109.A0A162IE85"/>
<evidence type="ECO:0000313" key="5">
    <source>
        <dbReference type="Proteomes" id="UP000078544"/>
    </source>
</evidence>
<accession>A0A162IE85</accession>
<proteinExistence type="predicted"/>
<dbReference type="AlphaFoldDB" id="A0A162IE85"/>
<dbReference type="SUPFAM" id="SSF52799">
    <property type="entry name" value="(Phosphotyrosine protein) phosphatases II"/>
    <property type="match status" value="1"/>
</dbReference>
<dbReference type="GO" id="GO:0016791">
    <property type="term" value="F:phosphatase activity"/>
    <property type="evidence" value="ECO:0007669"/>
    <property type="project" value="UniProtKB-ARBA"/>
</dbReference>
<evidence type="ECO:0000259" key="3">
    <source>
        <dbReference type="Pfam" id="PF22784"/>
    </source>
</evidence>
<dbReference type="InterPro" id="IPR057023">
    <property type="entry name" value="PTP-SAK"/>
</dbReference>
<evidence type="ECO:0000256" key="1">
    <source>
        <dbReference type="ARBA" id="ARBA00022801"/>
    </source>
</evidence>
<protein>
    <submittedName>
        <fullName evidence="4">Protein-tyrosine phosphatase</fullName>
    </submittedName>
</protein>